<protein>
    <recommendedName>
        <fullName evidence="4">Thioredoxin domain-containing protein</fullName>
    </recommendedName>
</protein>
<keyword evidence="1" id="KW-0472">Membrane</keyword>
<comment type="caution">
    <text evidence="2">The sequence shown here is derived from an EMBL/GenBank/DDBJ whole genome shotgun (WGS) entry which is preliminary data.</text>
</comment>
<dbReference type="AlphaFoldDB" id="A0A9X4XCJ1"/>
<reference evidence="2 3" key="1">
    <citation type="submission" date="2019-11" db="EMBL/GenBank/DDBJ databases">
        <title>Gastrointestinal microbiota of Peromyscus leucopus.</title>
        <authorList>
            <person name="Milovic A."/>
            <person name="Bassam K."/>
            <person name="Barbour A.G."/>
        </authorList>
    </citation>
    <scope>NUCLEOTIDE SEQUENCE [LARGE SCALE GENOMIC DNA]</scope>
    <source>
        <strain evidence="2 3">LL8</strain>
    </source>
</reference>
<dbReference type="EMBL" id="WKKC01000021">
    <property type="protein sequence ID" value="MTE03618.1"/>
    <property type="molecule type" value="Genomic_DNA"/>
</dbReference>
<evidence type="ECO:0000256" key="1">
    <source>
        <dbReference type="SAM" id="Phobius"/>
    </source>
</evidence>
<evidence type="ECO:0000313" key="2">
    <source>
        <dbReference type="EMBL" id="MTE03618.1"/>
    </source>
</evidence>
<dbReference type="Proteomes" id="UP000488295">
    <property type="component" value="Unassembled WGS sequence"/>
</dbReference>
<keyword evidence="1" id="KW-1133">Transmembrane helix</keyword>
<evidence type="ECO:0008006" key="4">
    <source>
        <dbReference type="Google" id="ProtNLM"/>
    </source>
</evidence>
<sequence>MQSKLVSHFFKFKAYFDDYKKLIVSGAIVWLGIFIVGFGLVTLKSKGIVYKTYASAETVPSAGMKIISNDFKQKRPFTLVLYRDDCSACKEVEERLMKDYSLSKNSSKHDYIILNVNELSTSQKQTLIKKIPQITLYGDKIPTPLVANVKPISSKKAIVPEISKDNDPKLFEPVFKHSKNLEVTSK</sequence>
<accession>A0A9X4XCJ1</accession>
<evidence type="ECO:0000313" key="3">
    <source>
        <dbReference type="Proteomes" id="UP000488295"/>
    </source>
</evidence>
<dbReference type="Gene3D" id="3.40.30.10">
    <property type="entry name" value="Glutaredoxin"/>
    <property type="match status" value="1"/>
</dbReference>
<keyword evidence="1" id="KW-0812">Transmembrane</keyword>
<name>A0A9X4XCJ1_LACJH</name>
<dbReference type="RefSeq" id="WP_155692789.1">
    <property type="nucleotide sequence ID" value="NZ_WKKC01000021.1"/>
</dbReference>
<feature type="transmembrane region" description="Helical" evidence="1">
    <location>
        <begin position="22"/>
        <end position="43"/>
    </location>
</feature>
<organism evidence="2 3">
    <name type="scientific">Lactobacillus johnsonii</name>
    <dbReference type="NCBI Taxonomy" id="33959"/>
    <lineage>
        <taxon>Bacteria</taxon>
        <taxon>Bacillati</taxon>
        <taxon>Bacillota</taxon>
        <taxon>Bacilli</taxon>
        <taxon>Lactobacillales</taxon>
        <taxon>Lactobacillaceae</taxon>
        <taxon>Lactobacillus</taxon>
    </lineage>
</organism>
<gene>
    <name evidence="2" type="ORF">GJU95_07535</name>
</gene>
<proteinExistence type="predicted"/>